<keyword evidence="5" id="KW-1185">Reference proteome</keyword>
<proteinExistence type="predicted"/>
<evidence type="ECO:0000256" key="2">
    <source>
        <dbReference type="SAM" id="MobiDB-lite"/>
    </source>
</evidence>
<dbReference type="GO" id="GO:0008270">
    <property type="term" value="F:zinc ion binding"/>
    <property type="evidence" value="ECO:0007669"/>
    <property type="project" value="InterPro"/>
</dbReference>
<dbReference type="RefSeq" id="XP_007830629.1">
    <property type="nucleotide sequence ID" value="XM_007832438.1"/>
</dbReference>
<dbReference type="KEGG" id="pfy:PFICI_03857"/>
<evidence type="ECO:0000313" key="4">
    <source>
        <dbReference type="EMBL" id="ETS85832.1"/>
    </source>
</evidence>
<protein>
    <recommendedName>
        <fullName evidence="3">Zn(2)-C6 fungal-type domain-containing protein</fullName>
    </recommendedName>
</protein>
<evidence type="ECO:0000259" key="3">
    <source>
        <dbReference type="PROSITE" id="PS50048"/>
    </source>
</evidence>
<dbReference type="OrthoDB" id="10261408at2759"/>
<dbReference type="AlphaFoldDB" id="W3XK42"/>
<evidence type="ECO:0000313" key="5">
    <source>
        <dbReference type="Proteomes" id="UP000030651"/>
    </source>
</evidence>
<dbReference type="GO" id="GO:0000981">
    <property type="term" value="F:DNA-binding transcription factor activity, RNA polymerase II-specific"/>
    <property type="evidence" value="ECO:0007669"/>
    <property type="project" value="InterPro"/>
</dbReference>
<dbReference type="PROSITE" id="PS50048">
    <property type="entry name" value="ZN2_CY6_FUNGAL_2"/>
    <property type="match status" value="1"/>
</dbReference>
<organism evidence="4 5">
    <name type="scientific">Pestalotiopsis fici (strain W106-1 / CGMCC3.15140)</name>
    <dbReference type="NCBI Taxonomy" id="1229662"/>
    <lineage>
        <taxon>Eukaryota</taxon>
        <taxon>Fungi</taxon>
        <taxon>Dikarya</taxon>
        <taxon>Ascomycota</taxon>
        <taxon>Pezizomycotina</taxon>
        <taxon>Sordariomycetes</taxon>
        <taxon>Xylariomycetidae</taxon>
        <taxon>Amphisphaeriales</taxon>
        <taxon>Sporocadaceae</taxon>
        <taxon>Pestalotiopsis</taxon>
    </lineage>
</organism>
<feature type="domain" description="Zn(2)-C6 fungal-type" evidence="3">
    <location>
        <begin position="35"/>
        <end position="65"/>
    </location>
</feature>
<dbReference type="Proteomes" id="UP000030651">
    <property type="component" value="Unassembled WGS sequence"/>
</dbReference>
<dbReference type="InterPro" id="IPR036864">
    <property type="entry name" value="Zn2-C6_fun-type_DNA-bd_sf"/>
</dbReference>
<dbReference type="SUPFAM" id="SSF57701">
    <property type="entry name" value="Zn2/Cys6 DNA-binding domain"/>
    <property type="match status" value="2"/>
</dbReference>
<gene>
    <name evidence="4" type="ORF">PFICI_03857</name>
</gene>
<dbReference type="GeneID" id="19268870"/>
<dbReference type="Gene3D" id="4.10.240.10">
    <property type="entry name" value="Zn(2)-C6 fungal-type DNA-binding domain"/>
    <property type="match status" value="2"/>
</dbReference>
<dbReference type="Pfam" id="PF00172">
    <property type="entry name" value="Zn_clus"/>
    <property type="match status" value="1"/>
</dbReference>
<feature type="region of interest" description="Disordered" evidence="2">
    <location>
        <begin position="1"/>
        <end position="29"/>
    </location>
</feature>
<dbReference type="InterPro" id="IPR001138">
    <property type="entry name" value="Zn2Cys6_DnaBD"/>
</dbReference>
<evidence type="ECO:0000256" key="1">
    <source>
        <dbReference type="ARBA" id="ARBA00023242"/>
    </source>
</evidence>
<reference evidence="5" key="1">
    <citation type="journal article" date="2015" name="BMC Genomics">
        <title>Genomic and transcriptomic analysis of the endophytic fungus Pestalotiopsis fici reveals its lifestyle and high potential for synthesis of natural products.</title>
        <authorList>
            <person name="Wang X."/>
            <person name="Zhang X."/>
            <person name="Liu L."/>
            <person name="Xiang M."/>
            <person name="Wang W."/>
            <person name="Sun X."/>
            <person name="Che Y."/>
            <person name="Guo L."/>
            <person name="Liu G."/>
            <person name="Guo L."/>
            <person name="Wang C."/>
            <person name="Yin W.B."/>
            <person name="Stadler M."/>
            <person name="Zhang X."/>
            <person name="Liu X."/>
        </authorList>
    </citation>
    <scope>NUCLEOTIDE SEQUENCE [LARGE SCALE GENOMIC DNA]</scope>
    <source>
        <strain evidence="5">W106-1 / CGMCC3.15140</strain>
    </source>
</reference>
<dbReference type="InParanoid" id="W3XK42"/>
<name>W3XK42_PESFW</name>
<dbReference type="HOGENOM" id="CLU_1540595_0_0_1"/>
<dbReference type="SMART" id="SM00066">
    <property type="entry name" value="GAL4"/>
    <property type="match status" value="2"/>
</dbReference>
<feature type="compositionally biased region" description="Basic and acidic residues" evidence="2">
    <location>
        <begin position="1"/>
        <end position="12"/>
    </location>
</feature>
<accession>W3XK42</accession>
<sequence length="174" mass="20113">MSVRAQYRDNQRPQRNRRNQGNQRGQAAQRPDEIECLSCWQSELHCDGAKPACNPCFQKGTPCNYRWHRPRNEPLVVKKTFTTIQTGCTNCFNRWWLCDGRTPRCQNCANIHGECIYDGGGESAPINPNEGDEYMESNWDHTMGFDEYMDGQYDVIRSGGPVKFERTPEPHGRH</sequence>
<dbReference type="EMBL" id="KI912110">
    <property type="protein sequence ID" value="ETS85832.1"/>
    <property type="molecule type" value="Genomic_DNA"/>
</dbReference>
<feature type="compositionally biased region" description="Low complexity" evidence="2">
    <location>
        <begin position="19"/>
        <end position="29"/>
    </location>
</feature>
<keyword evidence="1" id="KW-0539">Nucleus</keyword>